<sequence>MARYRPAALVQGRAAKAASLPAPVGGWNARDSLADMAPSDAVTLVNFFPEVSSVNIRGGYTDHVTGITGTVETLMAYTSGTASKLFAVANTPSSIFDVTTAGVVGAAVVTGLSNGRWEYTNVTTAGGSYIYAVNGVDAPLLYDGATWAAITGISPIAITGVTTTTLSNVALFKSRVWFLQKQTLKAWYLPTSTVGGAANVLDLSAIARLGGYLVAVAAWTIDAGYGVDDNLVFITSKGEVIVYRGTDPASSATWALAGVWSLGPPIGARCLMKFGGDLAILTLNGLVPLASALQSSRLDPRVALSDKISGAFSAAASAYGSAFGWKMLFSAPNSALIVNIPVSSTAQEQYVMNTNTRAWGRFTGWAASCWENLNDLPYFGTAGKVVKAWTSTYQDGSNNITTQALQAFNYFGSRGSIKYYTRARLSILTNGAPAINAAINVDFDTSAPTTPIIVGPHPPASVWGAALWGSSIWSQSILISNDWQGVNGVGYCAGVSVASSTRGINIQWASTDIVYQSGWSGI</sequence>
<dbReference type="EMBL" id="LR797479">
    <property type="protein sequence ID" value="CAB4219448.1"/>
    <property type="molecule type" value="Genomic_DNA"/>
</dbReference>
<gene>
    <name evidence="1" type="ORF">UFOVP1619_49</name>
</gene>
<evidence type="ECO:0000313" key="1">
    <source>
        <dbReference type="EMBL" id="CAB4219448.1"/>
    </source>
</evidence>
<organism evidence="1">
    <name type="scientific">uncultured Caudovirales phage</name>
    <dbReference type="NCBI Taxonomy" id="2100421"/>
    <lineage>
        <taxon>Viruses</taxon>
        <taxon>Duplodnaviria</taxon>
        <taxon>Heunggongvirae</taxon>
        <taxon>Uroviricota</taxon>
        <taxon>Caudoviricetes</taxon>
        <taxon>Peduoviridae</taxon>
        <taxon>Maltschvirus</taxon>
        <taxon>Maltschvirus maltsch</taxon>
    </lineage>
</organism>
<proteinExistence type="predicted"/>
<reference evidence="1" key="1">
    <citation type="submission" date="2020-05" db="EMBL/GenBank/DDBJ databases">
        <authorList>
            <person name="Chiriac C."/>
            <person name="Salcher M."/>
            <person name="Ghai R."/>
            <person name="Kavagutti S V."/>
        </authorList>
    </citation>
    <scope>NUCLEOTIDE SEQUENCE</scope>
</reference>
<protein>
    <submittedName>
        <fullName evidence="1">Uncharacterized protein</fullName>
    </submittedName>
</protein>
<accession>A0A6J5SV87</accession>
<name>A0A6J5SV87_9CAUD</name>